<keyword evidence="3 6" id="KW-0812">Transmembrane</keyword>
<feature type="domain" description="Copper resistance protein D" evidence="7">
    <location>
        <begin position="260"/>
        <end position="375"/>
    </location>
</feature>
<feature type="transmembrane region" description="Helical" evidence="6">
    <location>
        <begin position="101"/>
        <end position="129"/>
    </location>
</feature>
<organism evidence="8 9">
    <name type="scientific">Nesterenkonia rhizosphaerae</name>
    <dbReference type="NCBI Taxonomy" id="1348272"/>
    <lineage>
        <taxon>Bacteria</taxon>
        <taxon>Bacillati</taxon>
        <taxon>Actinomycetota</taxon>
        <taxon>Actinomycetes</taxon>
        <taxon>Micrococcales</taxon>
        <taxon>Micrococcaceae</taxon>
        <taxon>Nesterenkonia</taxon>
    </lineage>
</organism>
<feature type="transmembrane region" description="Helical" evidence="6">
    <location>
        <begin position="182"/>
        <end position="203"/>
    </location>
</feature>
<dbReference type="InterPro" id="IPR008457">
    <property type="entry name" value="Cu-R_CopD_dom"/>
</dbReference>
<evidence type="ECO:0000256" key="3">
    <source>
        <dbReference type="ARBA" id="ARBA00022692"/>
    </source>
</evidence>
<feature type="transmembrane region" description="Helical" evidence="6">
    <location>
        <begin position="298"/>
        <end position="318"/>
    </location>
</feature>
<dbReference type="EMBL" id="BAABLW010000007">
    <property type="protein sequence ID" value="GAA4921170.1"/>
    <property type="molecule type" value="Genomic_DNA"/>
</dbReference>
<protein>
    <submittedName>
        <fullName evidence="8">Cytochrome c oxidase assembly protein</fullName>
    </submittedName>
</protein>
<evidence type="ECO:0000256" key="1">
    <source>
        <dbReference type="ARBA" id="ARBA00004651"/>
    </source>
</evidence>
<accession>A0ABP9FXU3</accession>
<evidence type="ECO:0000313" key="9">
    <source>
        <dbReference type="Proteomes" id="UP001500368"/>
    </source>
</evidence>
<comment type="subcellular location">
    <subcellularLocation>
        <location evidence="1">Cell membrane</location>
        <topology evidence="1">Multi-pass membrane protein</topology>
    </subcellularLocation>
</comment>
<feature type="transmembrane region" description="Helical" evidence="6">
    <location>
        <begin position="149"/>
        <end position="175"/>
    </location>
</feature>
<feature type="transmembrane region" description="Helical" evidence="6">
    <location>
        <begin position="564"/>
        <end position="585"/>
    </location>
</feature>
<dbReference type="PANTHER" id="PTHR34820:SF4">
    <property type="entry name" value="INNER MEMBRANE PROTEIN YEBZ"/>
    <property type="match status" value="1"/>
</dbReference>
<feature type="transmembrane region" description="Helical" evidence="6">
    <location>
        <begin position="353"/>
        <end position="375"/>
    </location>
</feature>
<feature type="transmembrane region" description="Helical" evidence="6">
    <location>
        <begin position="450"/>
        <end position="476"/>
    </location>
</feature>
<keyword evidence="4 6" id="KW-1133">Transmembrane helix</keyword>
<reference evidence="9" key="1">
    <citation type="journal article" date="2019" name="Int. J. Syst. Evol. Microbiol.">
        <title>The Global Catalogue of Microorganisms (GCM) 10K type strain sequencing project: providing services to taxonomists for standard genome sequencing and annotation.</title>
        <authorList>
            <consortium name="The Broad Institute Genomics Platform"/>
            <consortium name="The Broad Institute Genome Sequencing Center for Infectious Disease"/>
            <person name="Wu L."/>
            <person name="Ma J."/>
        </authorList>
    </citation>
    <scope>NUCLEOTIDE SEQUENCE [LARGE SCALE GENOMIC DNA]</scope>
    <source>
        <strain evidence="9">JCM 19129</strain>
    </source>
</reference>
<feature type="transmembrane region" description="Helical" evidence="6">
    <location>
        <begin position="264"/>
        <end position="283"/>
    </location>
</feature>
<evidence type="ECO:0000256" key="5">
    <source>
        <dbReference type="ARBA" id="ARBA00023136"/>
    </source>
</evidence>
<evidence type="ECO:0000259" key="7">
    <source>
        <dbReference type="Pfam" id="PF05425"/>
    </source>
</evidence>
<feature type="transmembrane region" description="Helical" evidence="6">
    <location>
        <begin position="488"/>
        <end position="508"/>
    </location>
</feature>
<proteinExistence type="predicted"/>
<sequence length="707" mass="76199">MTTQTSSRRALWAAPLPLTALTLATGLAALILAAVLTGMGRSGVISNPGLLTQWGLPVARYVHHISMAMAVSAAILAAVALPARTGPRQRQKRRAGQEHPLFSRAVLIAQSASVVWTMAALAVLVLSFSALAGLPVSAGEGFSAGFFDYAVNIATGQAWLSIVLIAALFSTLVAAVRNPAGLGFTAVLGLGAIVPMAMVGHSASGDDHTAAVNSLGLHLLGVVIWVGGLLVLALLAPQIARTAQELTARDQGGPQILGTLIRRYSVLAGLALVTVAVSGVVNADLRIENLQQLVNTPYGLLLVLKAAATVMLATIGWMHRAWIIPRLSGPHTGAGAPRGEGSEVSTSYTTSRLLWQLILVEAAIMTAVIGISAVLGRTPPPVSEDLPPDATPARILTGYPLPPFPELANYFTQWRIDWLWLAVIIFLAGWYVRATVQVRRRGIRWPLMRAAAWLFGLLIFFWVTSGGPAVYGMVLFSGHMVQHMTLTMVVPIFLVLGSPVTLAMRALTPRSDGTRGAREWILWLVHSKWSKLVTHPVVAAVNFGGSIVLFYYTPVFGWSLEYHLGHIFMTVHFLLTGYIFALVLIGRDPLPSRPPHFLRVIILLATMVFHAFLAVVISGSEELIQAAWFGNMGHGWFPALLDQRRGGELMWGLGEIPAVLMGVIAAVQWSKDDTRESKRLDREADRSGDAELEEYNQMFAAMNQRNN</sequence>
<dbReference type="PANTHER" id="PTHR34820">
    <property type="entry name" value="INNER MEMBRANE PROTEIN YEBZ"/>
    <property type="match status" value="1"/>
</dbReference>
<keyword evidence="9" id="KW-1185">Reference proteome</keyword>
<dbReference type="Proteomes" id="UP001500368">
    <property type="component" value="Unassembled WGS sequence"/>
</dbReference>
<evidence type="ECO:0000256" key="2">
    <source>
        <dbReference type="ARBA" id="ARBA00022475"/>
    </source>
</evidence>
<feature type="transmembrane region" description="Helical" evidence="6">
    <location>
        <begin position="529"/>
        <end position="552"/>
    </location>
</feature>
<feature type="transmembrane region" description="Helical" evidence="6">
    <location>
        <begin position="649"/>
        <end position="669"/>
    </location>
</feature>
<name>A0ABP9FXU3_9MICC</name>
<evidence type="ECO:0000313" key="8">
    <source>
        <dbReference type="EMBL" id="GAA4921170.1"/>
    </source>
</evidence>
<feature type="transmembrane region" description="Helical" evidence="6">
    <location>
        <begin position="215"/>
        <end position="236"/>
    </location>
</feature>
<evidence type="ECO:0000256" key="4">
    <source>
        <dbReference type="ARBA" id="ARBA00022989"/>
    </source>
</evidence>
<feature type="transmembrane region" description="Helical" evidence="6">
    <location>
        <begin position="61"/>
        <end position="81"/>
    </location>
</feature>
<gene>
    <name evidence="8" type="ORF">GCM10025790_16770</name>
</gene>
<dbReference type="Pfam" id="PF05425">
    <property type="entry name" value="CopD"/>
    <property type="match status" value="1"/>
</dbReference>
<dbReference type="InterPro" id="IPR032694">
    <property type="entry name" value="CopC/D"/>
</dbReference>
<feature type="transmembrane region" description="Helical" evidence="6">
    <location>
        <begin position="597"/>
        <end position="617"/>
    </location>
</feature>
<keyword evidence="2" id="KW-1003">Cell membrane</keyword>
<keyword evidence="5 6" id="KW-0472">Membrane</keyword>
<comment type="caution">
    <text evidence="8">The sequence shown here is derived from an EMBL/GenBank/DDBJ whole genome shotgun (WGS) entry which is preliminary data.</text>
</comment>
<evidence type="ECO:0000256" key="6">
    <source>
        <dbReference type="SAM" id="Phobius"/>
    </source>
</evidence>
<dbReference type="InterPro" id="IPR019108">
    <property type="entry name" value="Caa3_assmbl_CtaG-rel"/>
</dbReference>
<dbReference type="RefSeq" id="WP_345477597.1">
    <property type="nucleotide sequence ID" value="NZ_BAABLW010000007.1"/>
</dbReference>
<dbReference type="Pfam" id="PF09678">
    <property type="entry name" value="Caa3_CtaG"/>
    <property type="match status" value="1"/>
</dbReference>
<feature type="transmembrane region" description="Helical" evidence="6">
    <location>
        <begin position="418"/>
        <end position="438"/>
    </location>
</feature>